<dbReference type="GO" id="GO:0003676">
    <property type="term" value="F:nucleic acid binding"/>
    <property type="evidence" value="ECO:0007669"/>
    <property type="project" value="InterPro"/>
</dbReference>
<organism evidence="3 4">
    <name type="scientific">Rhipicephalus microplus</name>
    <name type="common">Cattle tick</name>
    <name type="synonym">Boophilus microplus</name>
    <dbReference type="NCBI Taxonomy" id="6941"/>
    <lineage>
        <taxon>Eukaryota</taxon>
        <taxon>Metazoa</taxon>
        <taxon>Ecdysozoa</taxon>
        <taxon>Arthropoda</taxon>
        <taxon>Chelicerata</taxon>
        <taxon>Arachnida</taxon>
        <taxon>Acari</taxon>
        <taxon>Parasitiformes</taxon>
        <taxon>Ixodida</taxon>
        <taxon>Ixodoidea</taxon>
        <taxon>Ixodidae</taxon>
        <taxon>Rhipicephalinae</taxon>
        <taxon>Rhipicephalus</taxon>
        <taxon>Boophilus</taxon>
    </lineage>
</organism>
<dbReference type="InterPro" id="IPR036875">
    <property type="entry name" value="Znf_CCHC_sf"/>
</dbReference>
<sequence>MAADQNLEAQETSNLAKGKEAKEEKRRLPGRYKAATTTESKEKPLCFLCSKPQHKASDCSSRYKSSKTSQCWKWKKTGHSADVCPTSSGKHEASCTFLRHDEVWRKQKKQMLGQYCACNAHEIVDVTERGTTCCGVLEKMLMVIGRLQRTVVTVLRYSGSNTVVVKWPLVPDSKLTGNPCVIRLRDRSEQSLLRATVFIN</sequence>
<evidence type="ECO:0000256" key="1">
    <source>
        <dbReference type="SAM" id="MobiDB-lite"/>
    </source>
</evidence>
<dbReference type="SUPFAM" id="SSF57756">
    <property type="entry name" value="Retrovirus zinc finger-like domains"/>
    <property type="match status" value="1"/>
</dbReference>
<dbReference type="EMBL" id="JABSTU010000002">
    <property type="protein sequence ID" value="KAH8037977.1"/>
    <property type="molecule type" value="Genomic_DNA"/>
</dbReference>
<comment type="caution">
    <text evidence="3">The sequence shown here is derived from an EMBL/GenBank/DDBJ whole genome shotgun (WGS) entry which is preliminary data.</text>
</comment>
<dbReference type="Proteomes" id="UP000821866">
    <property type="component" value="Chromosome 10"/>
</dbReference>
<reference evidence="3" key="1">
    <citation type="journal article" date="2020" name="Cell">
        <title>Large-Scale Comparative Analyses of Tick Genomes Elucidate Their Genetic Diversity and Vector Capacities.</title>
        <authorList>
            <consortium name="Tick Genome and Microbiome Consortium (TIGMIC)"/>
            <person name="Jia N."/>
            <person name="Wang J."/>
            <person name="Shi W."/>
            <person name="Du L."/>
            <person name="Sun Y."/>
            <person name="Zhan W."/>
            <person name="Jiang J.F."/>
            <person name="Wang Q."/>
            <person name="Zhang B."/>
            <person name="Ji P."/>
            <person name="Bell-Sakyi L."/>
            <person name="Cui X.M."/>
            <person name="Yuan T.T."/>
            <person name="Jiang B.G."/>
            <person name="Yang W.F."/>
            <person name="Lam T.T."/>
            <person name="Chang Q.C."/>
            <person name="Ding S.J."/>
            <person name="Wang X.J."/>
            <person name="Zhu J.G."/>
            <person name="Ruan X.D."/>
            <person name="Zhao L."/>
            <person name="Wei J.T."/>
            <person name="Ye R.Z."/>
            <person name="Que T.C."/>
            <person name="Du C.H."/>
            <person name="Zhou Y.H."/>
            <person name="Cheng J.X."/>
            <person name="Dai P.F."/>
            <person name="Guo W.B."/>
            <person name="Han X.H."/>
            <person name="Huang E.J."/>
            <person name="Li L.F."/>
            <person name="Wei W."/>
            <person name="Gao Y.C."/>
            <person name="Liu J.Z."/>
            <person name="Shao H.Z."/>
            <person name="Wang X."/>
            <person name="Wang C.C."/>
            <person name="Yang T.C."/>
            <person name="Huo Q.B."/>
            <person name="Li W."/>
            <person name="Chen H.Y."/>
            <person name="Chen S.E."/>
            <person name="Zhou L.G."/>
            <person name="Ni X.B."/>
            <person name="Tian J.H."/>
            <person name="Sheng Y."/>
            <person name="Liu T."/>
            <person name="Pan Y.S."/>
            <person name="Xia L.Y."/>
            <person name="Li J."/>
            <person name="Zhao F."/>
            <person name="Cao W.C."/>
        </authorList>
    </citation>
    <scope>NUCLEOTIDE SEQUENCE</scope>
    <source>
        <strain evidence="3">Rmic-2018</strain>
    </source>
</reference>
<dbReference type="VEuPathDB" id="VectorBase:LOC119162119"/>
<accession>A0A9J6EUG0</accession>
<dbReference type="InterPro" id="IPR001878">
    <property type="entry name" value="Znf_CCHC"/>
</dbReference>
<dbReference type="AlphaFoldDB" id="A0A9J6EUG0"/>
<dbReference type="SMART" id="SM00343">
    <property type="entry name" value="ZnF_C2HC"/>
    <property type="match status" value="2"/>
</dbReference>
<proteinExistence type="predicted"/>
<reference evidence="3" key="2">
    <citation type="submission" date="2021-09" db="EMBL/GenBank/DDBJ databases">
        <authorList>
            <person name="Jia N."/>
            <person name="Wang J."/>
            <person name="Shi W."/>
            <person name="Du L."/>
            <person name="Sun Y."/>
            <person name="Zhan W."/>
            <person name="Jiang J."/>
            <person name="Wang Q."/>
            <person name="Zhang B."/>
            <person name="Ji P."/>
            <person name="Sakyi L.B."/>
            <person name="Cui X."/>
            <person name="Yuan T."/>
            <person name="Jiang B."/>
            <person name="Yang W."/>
            <person name="Lam T.T.-Y."/>
            <person name="Chang Q."/>
            <person name="Ding S."/>
            <person name="Wang X."/>
            <person name="Zhu J."/>
            <person name="Ruan X."/>
            <person name="Zhao L."/>
            <person name="Wei J."/>
            <person name="Que T."/>
            <person name="Du C."/>
            <person name="Cheng J."/>
            <person name="Dai P."/>
            <person name="Han X."/>
            <person name="Huang E."/>
            <person name="Gao Y."/>
            <person name="Liu J."/>
            <person name="Shao H."/>
            <person name="Ye R."/>
            <person name="Li L."/>
            <person name="Wei W."/>
            <person name="Wang X."/>
            <person name="Wang C."/>
            <person name="Huo Q."/>
            <person name="Li W."/>
            <person name="Guo W."/>
            <person name="Chen H."/>
            <person name="Chen S."/>
            <person name="Zhou L."/>
            <person name="Zhou L."/>
            <person name="Ni X."/>
            <person name="Tian J."/>
            <person name="Zhou Y."/>
            <person name="Sheng Y."/>
            <person name="Liu T."/>
            <person name="Pan Y."/>
            <person name="Xia L."/>
            <person name="Li J."/>
            <person name="Zhao F."/>
            <person name="Cao W."/>
        </authorList>
    </citation>
    <scope>NUCLEOTIDE SEQUENCE</scope>
    <source>
        <strain evidence="3">Rmic-2018</strain>
        <tissue evidence="3">Larvae</tissue>
    </source>
</reference>
<protein>
    <recommendedName>
        <fullName evidence="2">CCHC-type domain-containing protein</fullName>
    </recommendedName>
</protein>
<feature type="compositionally biased region" description="Basic and acidic residues" evidence="1">
    <location>
        <begin position="17"/>
        <end position="27"/>
    </location>
</feature>
<feature type="region of interest" description="Disordered" evidence="1">
    <location>
        <begin position="1"/>
        <end position="40"/>
    </location>
</feature>
<feature type="domain" description="CCHC-type" evidence="2">
    <location>
        <begin position="70"/>
        <end position="86"/>
    </location>
</feature>
<feature type="domain" description="CCHC-type" evidence="2">
    <location>
        <begin position="45"/>
        <end position="61"/>
    </location>
</feature>
<gene>
    <name evidence="3" type="ORF">HPB51_020258</name>
</gene>
<evidence type="ECO:0000313" key="3">
    <source>
        <dbReference type="EMBL" id="KAH8037977.1"/>
    </source>
</evidence>
<name>A0A9J6EUG0_RHIMP</name>
<evidence type="ECO:0000313" key="4">
    <source>
        <dbReference type="Proteomes" id="UP000821866"/>
    </source>
</evidence>
<evidence type="ECO:0000259" key="2">
    <source>
        <dbReference type="SMART" id="SM00343"/>
    </source>
</evidence>
<keyword evidence="4" id="KW-1185">Reference proteome</keyword>
<dbReference type="GO" id="GO:0008270">
    <property type="term" value="F:zinc ion binding"/>
    <property type="evidence" value="ECO:0007669"/>
    <property type="project" value="InterPro"/>
</dbReference>
<dbReference type="Gene3D" id="4.10.60.10">
    <property type="entry name" value="Zinc finger, CCHC-type"/>
    <property type="match status" value="1"/>
</dbReference>